<comment type="caution">
    <text evidence="2">The sequence shown here is derived from an EMBL/GenBank/DDBJ whole genome shotgun (WGS) entry which is preliminary data.</text>
</comment>
<feature type="domain" description="BTB" evidence="1">
    <location>
        <begin position="24"/>
        <end position="94"/>
    </location>
</feature>
<dbReference type="InterPro" id="IPR000210">
    <property type="entry name" value="BTB/POZ_dom"/>
</dbReference>
<dbReference type="EMBL" id="JBBPEH010000006">
    <property type="protein sequence ID" value="KAK7536814.1"/>
    <property type="molecule type" value="Genomic_DNA"/>
</dbReference>
<name>A0ABR1LNR9_9PEZI</name>
<dbReference type="SMART" id="SM00225">
    <property type="entry name" value="BTB"/>
    <property type="match status" value="1"/>
</dbReference>
<reference evidence="2 3" key="1">
    <citation type="submission" date="2024-04" db="EMBL/GenBank/DDBJ databases">
        <title>Phyllosticta paracitricarpa is synonymous to the EU quarantine fungus P. citricarpa based on phylogenomic analyses.</title>
        <authorList>
            <consortium name="Lawrence Berkeley National Laboratory"/>
            <person name="Van ingen-buijs V.A."/>
            <person name="Van westerhoven A.C."/>
            <person name="Haridas S."/>
            <person name="Skiadas P."/>
            <person name="Martin F."/>
            <person name="Groenewald J.Z."/>
            <person name="Crous P.W."/>
            <person name="Seidl M.F."/>
        </authorList>
    </citation>
    <scope>NUCLEOTIDE SEQUENCE [LARGE SCALE GENOMIC DNA]</scope>
    <source>
        <strain evidence="2 3">CPC 17464</strain>
    </source>
</reference>
<dbReference type="Pfam" id="PF00651">
    <property type="entry name" value="BTB"/>
    <property type="match status" value="1"/>
</dbReference>
<dbReference type="PANTHER" id="PTHR47843:SF5">
    <property type="entry name" value="BTB_POZ DOMAIN PROTEIN"/>
    <property type="match status" value="1"/>
</dbReference>
<keyword evidence="3" id="KW-1185">Reference proteome</keyword>
<dbReference type="PROSITE" id="PS50097">
    <property type="entry name" value="BTB"/>
    <property type="match status" value="1"/>
</dbReference>
<evidence type="ECO:0000259" key="1">
    <source>
        <dbReference type="PROSITE" id="PS50097"/>
    </source>
</evidence>
<dbReference type="InterPro" id="IPR011333">
    <property type="entry name" value="SKP1/BTB/POZ_sf"/>
</dbReference>
<evidence type="ECO:0000313" key="3">
    <source>
        <dbReference type="Proteomes" id="UP001360953"/>
    </source>
</evidence>
<dbReference type="GeneID" id="92035933"/>
<proteinExistence type="predicted"/>
<dbReference type="RefSeq" id="XP_066654965.1">
    <property type="nucleotide sequence ID" value="XM_066803027.1"/>
</dbReference>
<dbReference type="Gene3D" id="3.30.710.10">
    <property type="entry name" value="Potassium Channel Kv1.1, Chain A"/>
    <property type="match status" value="1"/>
</dbReference>
<organism evidence="2 3">
    <name type="scientific">Phyllosticta citribraziliensis</name>
    <dbReference type="NCBI Taxonomy" id="989973"/>
    <lineage>
        <taxon>Eukaryota</taxon>
        <taxon>Fungi</taxon>
        <taxon>Dikarya</taxon>
        <taxon>Ascomycota</taxon>
        <taxon>Pezizomycotina</taxon>
        <taxon>Dothideomycetes</taxon>
        <taxon>Dothideomycetes incertae sedis</taxon>
        <taxon>Botryosphaeriales</taxon>
        <taxon>Phyllostictaceae</taxon>
        <taxon>Phyllosticta</taxon>
    </lineage>
</organism>
<dbReference type="PANTHER" id="PTHR47843">
    <property type="entry name" value="BTB DOMAIN-CONTAINING PROTEIN-RELATED"/>
    <property type="match status" value="1"/>
</dbReference>
<accession>A0ABR1LNR9</accession>
<dbReference type="Proteomes" id="UP001360953">
    <property type="component" value="Unassembled WGS sequence"/>
</dbReference>
<gene>
    <name evidence="2" type="ORF">J3D65DRAFT_667540</name>
</gene>
<dbReference type="CDD" id="cd18186">
    <property type="entry name" value="BTB_POZ_ZBTB_KLHL-like"/>
    <property type="match status" value="1"/>
</dbReference>
<sequence>MALSKDGDDFRKSIGKLFDTGLYSDAQVVVGTTIFNVHKSVLCTQNAYFAHAFDVAHGFKESYTSVITIEEPANVEVIKAMLEYIYKGDYTVASDTEAQLVVDTGVYAAAEMFRVEGLKQLAAERISSNIDKVFSSSNLAIVLDNVYEYTPEHDRQVRDLFAKAATTKIEREGLLGSATFREAIKENGNFAADIVLAMHKTVNIQAEVTCRICTSTTLVPTKAVEEERAILCDGCNRVYGFQYWNIKE</sequence>
<dbReference type="SUPFAM" id="SSF54695">
    <property type="entry name" value="POZ domain"/>
    <property type="match status" value="1"/>
</dbReference>
<protein>
    <recommendedName>
        <fullName evidence="1">BTB domain-containing protein</fullName>
    </recommendedName>
</protein>
<evidence type="ECO:0000313" key="2">
    <source>
        <dbReference type="EMBL" id="KAK7536814.1"/>
    </source>
</evidence>